<accession>A0ABW5KC34</accession>
<protein>
    <submittedName>
        <fullName evidence="1">Uncharacterized protein</fullName>
    </submittedName>
</protein>
<name>A0ABW5KC34_9SPHI</name>
<proteinExistence type="predicted"/>
<gene>
    <name evidence="1" type="ORF">ACFSR5_01745</name>
</gene>
<dbReference type="Proteomes" id="UP001597545">
    <property type="component" value="Unassembled WGS sequence"/>
</dbReference>
<sequence length="253" mass="28917">MFFIYTIYDYVLGEKEISATLKDDMETKPYTLQIVTQARRFLGLPFGGGLVKMSRVYDVRGNLINTTRYSKDLKATIKAFKKECPIPFFKLWKGFVFVAAAVAISSLIFSIKTNIERNNSQEKIAHTVEKLTHIKTGQLYAVSYFANVDGQSINGLPEGWLRVVQVVGDTIFAQRSKQKIDASPLFAIDKLLPILPQTEEEWEPAIERFDYQILRSHIENPSPRGRFDLLYVEPDRKKYDGVVLTIHEALSMP</sequence>
<reference evidence="2" key="1">
    <citation type="journal article" date="2019" name="Int. J. Syst. Evol. Microbiol.">
        <title>The Global Catalogue of Microorganisms (GCM) 10K type strain sequencing project: providing services to taxonomists for standard genome sequencing and annotation.</title>
        <authorList>
            <consortium name="The Broad Institute Genomics Platform"/>
            <consortium name="The Broad Institute Genome Sequencing Center for Infectious Disease"/>
            <person name="Wu L."/>
            <person name="Ma J."/>
        </authorList>
    </citation>
    <scope>NUCLEOTIDE SEQUENCE [LARGE SCALE GENOMIC DNA]</scope>
    <source>
        <strain evidence="2">KCTC 42662</strain>
    </source>
</reference>
<evidence type="ECO:0000313" key="1">
    <source>
        <dbReference type="EMBL" id="MFD2546361.1"/>
    </source>
</evidence>
<keyword evidence="2" id="KW-1185">Reference proteome</keyword>
<comment type="caution">
    <text evidence="1">The sequence shown here is derived from an EMBL/GenBank/DDBJ whole genome shotgun (WGS) entry which is preliminary data.</text>
</comment>
<dbReference type="RefSeq" id="WP_380900072.1">
    <property type="nucleotide sequence ID" value="NZ_JBHUEG010000002.1"/>
</dbReference>
<organism evidence="1 2">
    <name type="scientific">Sphingobacterium suaedae</name>
    <dbReference type="NCBI Taxonomy" id="1686402"/>
    <lineage>
        <taxon>Bacteria</taxon>
        <taxon>Pseudomonadati</taxon>
        <taxon>Bacteroidota</taxon>
        <taxon>Sphingobacteriia</taxon>
        <taxon>Sphingobacteriales</taxon>
        <taxon>Sphingobacteriaceae</taxon>
        <taxon>Sphingobacterium</taxon>
    </lineage>
</organism>
<dbReference type="EMBL" id="JBHULR010000001">
    <property type="protein sequence ID" value="MFD2546361.1"/>
    <property type="molecule type" value="Genomic_DNA"/>
</dbReference>
<evidence type="ECO:0000313" key="2">
    <source>
        <dbReference type="Proteomes" id="UP001597545"/>
    </source>
</evidence>